<evidence type="ECO:0000313" key="3">
    <source>
        <dbReference type="Proteomes" id="UP000078200"/>
    </source>
</evidence>
<keyword evidence="3" id="KW-1185">Reference proteome</keyword>
<evidence type="ECO:0000313" key="2">
    <source>
        <dbReference type="EnsemblMetazoa" id="GAUT048671-PA"/>
    </source>
</evidence>
<protein>
    <submittedName>
        <fullName evidence="2">Uncharacterized protein</fullName>
    </submittedName>
</protein>
<organism evidence="2 3">
    <name type="scientific">Glossina austeni</name>
    <name type="common">Savannah tsetse fly</name>
    <dbReference type="NCBI Taxonomy" id="7395"/>
    <lineage>
        <taxon>Eukaryota</taxon>
        <taxon>Metazoa</taxon>
        <taxon>Ecdysozoa</taxon>
        <taxon>Arthropoda</taxon>
        <taxon>Hexapoda</taxon>
        <taxon>Insecta</taxon>
        <taxon>Pterygota</taxon>
        <taxon>Neoptera</taxon>
        <taxon>Endopterygota</taxon>
        <taxon>Diptera</taxon>
        <taxon>Brachycera</taxon>
        <taxon>Muscomorpha</taxon>
        <taxon>Hippoboscoidea</taxon>
        <taxon>Glossinidae</taxon>
        <taxon>Glossina</taxon>
    </lineage>
</organism>
<feature type="region of interest" description="Disordered" evidence="1">
    <location>
        <begin position="167"/>
        <end position="198"/>
    </location>
</feature>
<dbReference type="VEuPathDB" id="VectorBase:GAUT048671"/>
<feature type="compositionally biased region" description="Low complexity" evidence="1">
    <location>
        <begin position="134"/>
        <end position="148"/>
    </location>
</feature>
<dbReference type="STRING" id="7395.A0A1A9VV47"/>
<accession>A0A1A9VV47</accession>
<name>A0A1A9VV47_GLOAU</name>
<feature type="region of interest" description="Disordered" evidence="1">
    <location>
        <begin position="134"/>
        <end position="153"/>
    </location>
</feature>
<dbReference type="EnsemblMetazoa" id="GAUT048671-RA">
    <property type="protein sequence ID" value="GAUT048671-PA"/>
    <property type="gene ID" value="GAUT048671"/>
</dbReference>
<proteinExistence type="predicted"/>
<dbReference type="Proteomes" id="UP000078200">
    <property type="component" value="Unassembled WGS sequence"/>
</dbReference>
<sequence length="322" mass="32436">MKGCRAMNASTYACVSMQVITSTSQCLTDMAEGCEEAESNSNNRNADNAPTMLGTVLPCEAAITASLGVSGGGVMKREFVDAASSILGSSLAAAAHLTASVSLASPTSSMASPTTLSNTTITASTTATITATSITQQQQHQQRLTPTPKTSAALGPLVCSTTLSSLSSSSSSSSSSSASSNSSTSSSLSSLNSSTTASSSTTAAIATNSNTNKSPSGSPYSSVVAVASLRGISPHSPTVLTSMGPSTPIGHNSNGSCGSVSANVTTTTPAVPSNCNSQSPVHVTLNIKTEAKKCHIKTVIKKENGFAKELTLFLQNLTEYLI</sequence>
<reference evidence="2" key="1">
    <citation type="submission" date="2020-05" db="UniProtKB">
        <authorList>
            <consortium name="EnsemblMetazoa"/>
        </authorList>
    </citation>
    <scope>IDENTIFICATION</scope>
    <source>
        <strain evidence="2">TTRI</strain>
    </source>
</reference>
<dbReference type="AlphaFoldDB" id="A0A1A9VV47"/>
<evidence type="ECO:0000256" key="1">
    <source>
        <dbReference type="SAM" id="MobiDB-lite"/>
    </source>
</evidence>